<dbReference type="PANTHER" id="PTHR45668">
    <property type="entry name" value="SERINE/THREONINE-PROTEIN PHOSPHATASE 5-RELATED"/>
    <property type="match status" value="1"/>
</dbReference>
<organism evidence="4 5">
    <name type="scientific">Polarella glacialis</name>
    <name type="common">Dinoflagellate</name>
    <dbReference type="NCBI Taxonomy" id="89957"/>
    <lineage>
        <taxon>Eukaryota</taxon>
        <taxon>Sar</taxon>
        <taxon>Alveolata</taxon>
        <taxon>Dinophyceae</taxon>
        <taxon>Suessiales</taxon>
        <taxon>Suessiaceae</taxon>
        <taxon>Polarella</taxon>
    </lineage>
</organism>
<evidence type="ECO:0000256" key="1">
    <source>
        <dbReference type="ARBA" id="ARBA00001936"/>
    </source>
</evidence>
<gene>
    <name evidence="4" type="ORF">PGLA2088_LOCUS16301</name>
</gene>
<protein>
    <submittedName>
        <fullName evidence="4">Uncharacterized protein</fullName>
    </submittedName>
</protein>
<evidence type="ECO:0000313" key="4">
    <source>
        <dbReference type="EMBL" id="CAE8666509.1"/>
    </source>
</evidence>
<dbReference type="EMBL" id="CAJNNW010020607">
    <property type="protein sequence ID" value="CAE8666509.1"/>
    <property type="molecule type" value="Genomic_DNA"/>
</dbReference>
<reference evidence="4" key="1">
    <citation type="submission" date="2021-02" db="EMBL/GenBank/DDBJ databases">
        <authorList>
            <person name="Dougan E. K."/>
            <person name="Rhodes N."/>
            <person name="Thang M."/>
            <person name="Chan C."/>
        </authorList>
    </citation>
    <scope>NUCLEOTIDE SEQUENCE</scope>
</reference>
<name>A0A813J5U6_POLGL</name>
<accession>A0A813J5U6</accession>
<dbReference type="InterPro" id="IPR029052">
    <property type="entry name" value="Metallo-depent_PP-like"/>
</dbReference>
<dbReference type="GO" id="GO:0046872">
    <property type="term" value="F:metal ion binding"/>
    <property type="evidence" value="ECO:0007669"/>
    <property type="project" value="UniProtKB-KW"/>
</dbReference>
<sequence>RGFAKEHDGRCVTVFSASNYCGNGGNYGAVIVIAAQNFPRYEVFEHFAAPLKEMASLIKNSPEKGAGKDWNEIASAQQKETSEASAVDRAAKQRIRMITCIIEKKPQLYSHILDMSLGTSLTVDAWVEVVSELVEGNHAWAEAAEEWELKDANGKIE</sequence>
<dbReference type="AlphaFoldDB" id="A0A813J5U6"/>
<keyword evidence="3" id="KW-0464">Manganese</keyword>
<evidence type="ECO:0000313" key="5">
    <source>
        <dbReference type="Proteomes" id="UP000626109"/>
    </source>
</evidence>
<evidence type="ECO:0000256" key="3">
    <source>
        <dbReference type="ARBA" id="ARBA00023211"/>
    </source>
</evidence>
<feature type="non-terminal residue" evidence="4">
    <location>
        <position position="157"/>
    </location>
</feature>
<keyword evidence="2" id="KW-0479">Metal-binding</keyword>
<dbReference type="Proteomes" id="UP000626109">
    <property type="component" value="Unassembled WGS sequence"/>
</dbReference>
<dbReference type="PANTHER" id="PTHR45668:SF5">
    <property type="entry name" value="SERINE_THREONINE-PROTEIN PHOSPHATASE 5"/>
    <property type="match status" value="1"/>
</dbReference>
<proteinExistence type="predicted"/>
<dbReference type="Gene3D" id="3.60.21.10">
    <property type="match status" value="1"/>
</dbReference>
<comment type="cofactor">
    <cofactor evidence="1">
        <name>Mn(2+)</name>
        <dbReference type="ChEBI" id="CHEBI:29035"/>
    </cofactor>
</comment>
<evidence type="ECO:0000256" key="2">
    <source>
        <dbReference type="ARBA" id="ARBA00022723"/>
    </source>
</evidence>
<dbReference type="InterPro" id="IPR051134">
    <property type="entry name" value="PPP_phosphatase"/>
</dbReference>
<comment type="caution">
    <text evidence="4">The sequence shown here is derived from an EMBL/GenBank/DDBJ whole genome shotgun (WGS) entry which is preliminary data.</text>
</comment>
<feature type="non-terminal residue" evidence="4">
    <location>
        <position position="1"/>
    </location>
</feature>
<dbReference type="SUPFAM" id="SSF56300">
    <property type="entry name" value="Metallo-dependent phosphatases"/>
    <property type="match status" value="1"/>
</dbReference>